<sequence>MPPAIDTFGSLLDRSVDDIARHCADARAFDRQAIYRLSDIWDNNTFPLLYAATAPTAWGRSRLARRGLRWMGEFGTSRYDWVVEAAPSLVDMLSRPAELRYSRDHMGRLYCWSVPLTEAGVVSLDVDYDLAGATVRSLDVERAGSVLTARCSIEANRRYATGAADSERAVLHFVLNDVDRVHFDAADRSGSSVTVTAKGVALGLGRHGMVRGARGEIRPDDMYWHLSQAGQAADKVVAPERPARDRGVTVRWLRAAPTQAARVLHEAMLHVRAVRHGHLAPRIPAAEIAEVLAGAGSAVVAAGRSRSRASDDTFRQLARRWQERLRPLDIRPPAPLPEGAAHLRRVVFTAEHLQWSTTRPASVSVHLAVPGSQDTAPWRLAGEQLTEPTRFQLNLPTTDEPADLRRNPETLTLGTTLTIHATPDPDAG</sequence>
<keyword evidence="2" id="KW-1185">Reference proteome</keyword>
<evidence type="ECO:0000313" key="2">
    <source>
        <dbReference type="Proteomes" id="UP000630887"/>
    </source>
</evidence>
<dbReference type="Proteomes" id="UP000630887">
    <property type="component" value="Unassembled WGS sequence"/>
</dbReference>
<name>A0A8J3PBI8_9ACTN</name>
<gene>
    <name evidence="1" type="ORF">Cco03nite_71430</name>
</gene>
<dbReference type="EMBL" id="BONI01000089">
    <property type="protein sequence ID" value="GIG10443.1"/>
    <property type="molecule type" value="Genomic_DNA"/>
</dbReference>
<protein>
    <submittedName>
        <fullName evidence="1">Uncharacterized protein</fullName>
    </submittedName>
</protein>
<dbReference type="RefSeq" id="WP_203698390.1">
    <property type="nucleotide sequence ID" value="NZ_BAAALC010000078.1"/>
</dbReference>
<evidence type="ECO:0000313" key="1">
    <source>
        <dbReference type="EMBL" id="GIG10443.1"/>
    </source>
</evidence>
<dbReference type="AlphaFoldDB" id="A0A8J3PBI8"/>
<organism evidence="1 2">
    <name type="scientific">Catellatospora coxensis</name>
    <dbReference type="NCBI Taxonomy" id="310354"/>
    <lineage>
        <taxon>Bacteria</taxon>
        <taxon>Bacillati</taxon>
        <taxon>Actinomycetota</taxon>
        <taxon>Actinomycetes</taxon>
        <taxon>Micromonosporales</taxon>
        <taxon>Micromonosporaceae</taxon>
        <taxon>Catellatospora</taxon>
    </lineage>
</organism>
<comment type="caution">
    <text evidence="1">The sequence shown here is derived from an EMBL/GenBank/DDBJ whole genome shotgun (WGS) entry which is preliminary data.</text>
</comment>
<reference evidence="1 2" key="1">
    <citation type="submission" date="2021-01" db="EMBL/GenBank/DDBJ databases">
        <title>Whole genome shotgun sequence of Catellatospora coxensis NBRC 107359.</title>
        <authorList>
            <person name="Komaki H."/>
            <person name="Tamura T."/>
        </authorList>
    </citation>
    <scope>NUCLEOTIDE SEQUENCE [LARGE SCALE GENOMIC DNA]</scope>
    <source>
        <strain evidence="1 2">NBRC 107359</strain>
    </source>
</reference>
<proteinExistence type="predicted"/>
<accession>A0A8J3PBI8</accession>